<evidence type="ECO:0000256" key="2">
    <source>
        <dbReference type="ARBA" id="ARBA00023125"/>
    </source>
</evidence>
<dbReference type="GO" id="GO:0015074">
    <property type="term" value="P:DNA integration"/>
    <property type="evidence" value="ECO:0007669"/>
    <property type="project" value="InterPro"/>
</dbReference>
<dbReference type="InterPro" id="IPR013762">
    <property type="entry name" value="Integrase-like_cat_sf"/>
</dbReference>
<evidence type="ECO:0000313" key="5">
    <source>
        <dbReference type="EMBL" id="SDJ08258.1"/>
    </source>
</evidence>
<dbReference type="Proteomes" id="UP000181870">
    <property type="component" value="Unassembled WGS sequence"/>
</dbReference>
<evidence type="ECO:0000313" key="6">
    <source>
        <dbReference type="Proteomes" id="UP000181870"/>
    </source>
</evidence>
<dbReference type="SUPFAM" id="SSF56349">
    <property type="entry name" value="DNA breaking-rejoining enzymes"/>
    <property type="match status" value="1"/>
</dbReference>
<dbReference type="AlphaFoldDB" id="A0A1G8QU95"/>
<sequence>MSSDKNVQKKEPVKIREKKLANGNVHLFLDIYYNGKRTREFLKLYLIPEKTPADKEQNRQTYNLAVSIRSKRQLELSRTEYDLPKPYAEETPFLSFYRSMCEERHKTPDSDGNWGNWHSCLKYLEIYADEKTTFKDINKEWVLGFKDFLNTVEKDSHKVTHKKDKSVFQGLSQNSKLSYFNKLRCCINKAFEDGVIQFNPMRGVEGFKQEEVERVYLTVEEIKNLTATPCMYPWLKRAFLFSCLTGLRKSDIEKLLWSEVQDFDGFTRIVFRQKKTKAQEYLDINEQAVQYMGERGKPTDRVFSSFKYSAWTILELKKWAFTAGITKNITFHTGRHTFATMMLSLGADIYTVSKLLGHKELATTQIYAKVLDKRKQDAVSLIPNLGEK</sequence>
<dbReference type="EMBL" id="FNDO01000118">
    <property type="protein sequence ID" value="SDJ08258.1"/>
    <property type="molecule type" value="Genomic_DNA"/>
</dbReference>
<evidence type="ECO:0000256" key="1">
    <source>
        <dbReference type="ARBA" id="ARBA00008857"/>
    </source>
</evidence>
<evidence type="ECO:0000256" key="3">
    <source>
        <dbReference type="ARBA" id="ARBA00023172"/>
    </source>
</evidence>
<accession>A0A1G8QU95</accession>
<dbReference type="InterPro" id="IPR035386">
    <property type="entry name" value="Arm-DNA-bind_5"/>
</dbReference>
<dbReference type="Pfam" id="PF17293">
    <property type="entry name" value="Arm-DNA-bind_5"/>
    <property type="match status" value="1"/>
</dbReference>
<comment type="similarity">
    <text evidence="1">Belongs to the 'phage' integrase family.</text>
</comment>
<proteinExistence type="inferred from homology"/>
<name>A0A1G8QU95_BACOV</name>
<gene>
    <name evidence="5" type="ORF">SAMN05192582_111810</name>
</gene>
<dbReference type="InterPro" id="IPR002104">
    <property type="entry name" value="Integrase_catalytic"/>
</dbReference>
<dbReference type="Pfam" id="PF00589">
    <property type="entry name" value="Phage_integrase"/>
    <property type="match status" value="1"/>
</dbReference>
<organism evidence="5 6">
    <name type="scientific">Bacteroides ovatus</name>
    <dbReference type="NCBI Taxonomy" id="28116"/>
    <lineage>
        <taxon>Bacteria</taxon>
        <taxon>Pseudomonadati</taxon>
        <taxon>Bacteroidota</taxon>
        <taxon>Bacteroidia</taxon>
        <taxon>Bacteroidales</taxon>
        <taxon>Bacteroidaceae</taxon>
        <taxon>Bacteroides</taxon>
    </lineage>
</organism>
<keyword evidence="2" id="KW-0238">DNA-binding</keyword>
<dbReference type="PANTHER" id="PTHR30349:SF64">
    <property type="entry name" value="PROPHAGE INTEGRASE INTD-RELATED"/>
    <property type="match status" value="1"/>
</dbReference>
<dbReference type="PANTHER" id="PTHR30349">
    <property type="entry name" value="PHAGE INTEGRASE-RELATED"/>
    <property type="match status" value="1"/>
</dbReference>
<dbReference type="PROSITE" id="PS51898">
    <property type="entry name" value="TYR_RECOMBINASE"/>
    <property type="match status" value="1"/>
</dbReference>
<dbReference type="Gene3D" id="1.10.150.130">
    <property type="match status" value="1"/>
</dbReference>
<dbReference type="GO" id="GO:0003677">
    <property type="term" value="F:DNA binding"/>
    <property type="evidence" value="ECO:0007669"/>
    <property type="project" value="UniProtKB-KW"/>
</dbReference>
<dbReference type="InterPro" id="IPR010998">
    <property type="entry name" value="Integrase_recombinase_N"/>
</dbReference>
<dbReference type="InterPro" id="IPR011010">
    <property type="entry name" value="DNA_brk_join_enz"/>
</dbReference>
<dbReference type="CDD" id="cd01185">
    <property type="entry name" value="INTN1_C_like"/>
    <property type="match status" value="1"/>
</dbReference>
<dbReference type="Pfam" id="PF13102">
    <property type="entry name" value="Phage_int_SAM_5"/>
    <property type="match status" value="1"/>
</dbReference>
<dbReference type="Gene3D" id="1.10.443.10">
    <property type="entry name" value="Intergrase catalytic core"/>
    <property type="match status" value="1"/>
</dbReference>
<reference evidence="5 6" key="1">
    <citation type="submission" date="2016-10" db="EMBL/GenBank/DDBJ databases">
        <authorList>
            <person name="de Groot N.N."/>
        </authorList>
    </citation>
    <scope>NUCLEOTIDE SEQUENCE [LARGE SCALE GENOMIC DNA]</scope>
    <source>
        <strain evidence="5 6">NLAE-zl-C57</strain>
    </source>
</reference>
<protein>
    <submittedName>
        <fullName evidence="5">Site-specific recombinase XerD</fullName>
    </submittedName>
</protein>
<keyword evidence="3" id="KW-0233">DNA recombination</keyword>
<dbReference type="GO" id="GO:0006310">
    <property type="term" value="P:DNA recombination"/>
    <property type="evidence" value="ECO:0007669"/>
    <property type="project" value="UniProtKB-KW"/>
</dbReference>
<dbReference type="InterPro" id="IPR025269">
    <property type="entry name" value="SAM-like_dom"/>
</dbReference>
<feature type="domain" description="Tyr recombinase" evidence="4">
    <location>
        <begin position="212"/>
        <end position="380"/>
    </location>
</feature>
<dbReference type="InterPro" id="IPR050090">
    <property type="entry name" value="Tyrosine_recombinase_XerCD"/>
</dbReference>
<dbReference type="RefSeq" id="WP_074638896.1">
    <property type="nucleotide sequence ID" value="NZ_FNDO01000118.1"/>
</dbReference>
<evidence type="ECO:0000259" key="4">
    <source>
        <dbReference type="PROSITE" id="PS51898"/>
    </source>
</evidence>